<feature type="compositionally biased region" description="Basic residues" evidence="1">
    <location>
        <begin position="405"/>
        <end position="414"/>
    </location>
</feature>
<dbReference type="PROSITE" id="PS50090">
    <property type="entry name" value="MYB_LIKE"/>
    <property type="match status" value="1"/>
</dbReference>
<evidence type="ECO:0000256" key="1">
    <source>
        <dbReference type="SAM" id="MobiDB-lite"/>
    </source>
</evidence>
<feature type="region of interest" description="Disordered" evidence="1">
    <location>
        <begin position="640"/>
        <end position="660"/>
    </location>
</feature>
<dbReference type="SUPFAM" id="SSF46689">
    <property type="entry name" value="Homeodomain-like"/>
    <property type="match status" value="1"/>
</dbReference>
<dbReference type="SMART" id="SM00717">
    <property type="entry name" value="SANT"/>
    <property type="match status" value="1"/>
</dbReference>
<gene>
    <name evidence="4" type="ORF">CSSPJE1EN2_LOCUS13237</name>
</gene>
<proteinExistence type="predicted"/>
<feature type="compositionally biased region" description="Polar residues" evidence="1">
    <location>
        <begin position="346"/>
        <end position="356"/>
    </location>
</feature>
<feature type="compositionally biased region" description="Basic and acidic residues" evidence="1">
    <location>
        <begin position="1"/>
        <end position="11"/>
    </location>
</feature>
<dbReference type="PANTHER" id="PTHR47122">
    <property type="entry name" value="MYB-LIKE DNA-BINDING DOMAIN CONTAINING PROTEIN, EXPRESSED"/>
    <property type="match status" value="1"/>
</dbReference>
<dbReference type="InterPro" id="IPR009057">
    <property type="entry name" value="Homeodomain-like_sf"/>
</dbReference>
<feature type="domain" description="Myb-like" evidence="2">
    <location>
        <begin position="544"/>
        <end position="599"/>
    </location>
</feature>
<feature type="compositionally biased region" description="Acidic residues" evidence="1">
    <location>
        <begin position="76"/>
        <end position="99"/>
    </location>
</feature>
<dbReference type="Pfam" id="PF00249">
    <property type="entry name" value="Myb_DNA-binding"/>
    <property type="match status" value="1"/>
</dbReference>
<dbReference type="EMBL" id="OZ023703">
    <property type="protein sequence ID" value="CAK9870569.1"/>
    <property type="molecule type" value="Genomic_DNA"/>
</dbReference>
<accession>A0ABP1B681</accession>
<evidence type="ECO:0000259" key="2">
    <source>
        <dbReference type="PROSITE" id="PS50090"/>
    </source>
</evidence>
<dbReference type="PROSITE" id="PS51294">
    <property type="entry name" value="HTH_MYB"/>
    <property type="match status" value="1"/>
</dbReference>
<feature type="region of interest" description="Disordered" evidence="1">
    <location>
        <begin position="329"/>
        <end position="359"/>
    </location>
</feature>
<feature type="compositionally biased region" description="Polar residues" evidence="1">
    <location>
        <begin position="12"/>
        <end position="23"/>
    </location>
</feature>
<dbReference type="CDD" id="cd11660">
    <property type="entry name" value="SANT_TRF"/>
    <property type="match status" value="1"/>
</dbReference>
<feature type="domain" description="HTH myb-type" evidence="3">
    <location>
        <begin position="544"/>
        <end position="603"/>
    </location>
</feature>
<reference evidence="4 5" key="1">
    <citation type="submission" date="2024-03" db="EMBL/GenBank/DDBJ databases">
        <authorList>
            <consortium name="ELIXIR-Norway"/>
            <consortium name="Elixir Norway"/>
        </authorList>
    </citation>
    <scope>NUCLEOTIDE SEQUENCE [LARGE SCALE GENOMIC DNA]</scope>
</reference>
<evidence type="ECO:0000259" key="3">
    <source>
        <dbReference type="PROSITE" id="PS51294"/>
    </source>
</evidence>
<dbReference type="InterPro" id="IPR001005">
    <property type="entry name" value="SANT/Myb"/>
</dbReference>
<feature type="compositionally biased region" description="Polar residues" evidence="1">
    <location>
        <begin position="465"/>
        <end position="491"/>
    </location>
</feature>
<dbReference type="PANTHER" id="PTHR47122:SF8">
    <property type="entry name" value="MYB-LIKE DOMAIN-CONTAINING PROTEIN"/>
    <property type="match status" value="1"/>
</dbReference>
<sequence>MLEPTDDKSDEGPSSTTGEQPSAANKRGATDRLVYKLVKVGDDGSVLPATEDEVFQSLVEGSSGGRAPSYIGGSDVNEDDEDEDGSDGSLDSNEDDSDGKEDPSFPSGREDLVAARQKLLSQLEVKASQLLHPWTQKARRTKKHQDSRVVDTMLLRVDAEEQQRVSVEDQIGTQLGHESNSPGYLNAGDAIGDYKRLRRPNPKYFDSDAGTDVVPPAITVPMTLSSSVGELIATGTSPEKQALQPSGLVAFPRTTSGWASQQIPAVNSMSNVASLDNLSIRELHEAFRSTYGRDTSVKDKHWLKRQIFTGWSKQRDAALNAGMVSERDTVNDTQEPGTNGVGGTQGLVTNGVNSKQSPHRGLPLAVISPAEGFDASTPGSVNEMRSGGVQIAIFGEVVNAGKQVGGKRQRKPNRRYIEDEGEARPGTVLANGSRPGPVGSAGFGMSTRLSWRTVVTNGPADLIGQSGTLRGSTLRNSSQTNSLQGQRTKPSNGSLVRTLFFSSVSCNLSSGDSTDLLQSLASENGADAAGEQLIATVPTANGGTRRKHHRPWTLREVMTLVEGVARCGGGKWADIKKLAFSSVGYRTAVDLKDKWRNLLRASRAQLYPPKQGERKKQFTAAIPANILARVRELAALQHQVPPGAGAAGSTSRNGRSVYRK</sequence>
<dbReference type="InterPro" id="IPR017930">
    <property type="entry name" value="Myb_dom"/>
</dbReference>
<evidence type="ECO:0000313" key="4">
    <source>
        <dbReference type="EMBL" id="CAK9870569.1"/>
    </source>
</evidence>
<dbReference type="Proteomes" id="UP001497522">
    <property type="component" value="Chromosome 2"/>
</dbReference>
<feature type="region of interest" description="Disordered" evidence="1">
    <location>
        <begin position="461"/>
        <end position="491"/>
    </location>
</feature>
<dbReference type="Gene3D" id="1.10.246.220">
    <property type="match status" value="1"/>
</dbReference>
<keyword evidence="5" id="KW-1185">Reference proteome</keyword>
<feature type="region of interest" description="Disordered" evidence="1">
    <location>
        <begin position="404"/>
        <end position="438"/>
    </location>
</feature>
<protein>
    <submittedName>
        <fullName evidence="4">Uncharacterized protein</fullName>
    </submittedName>
</protein>
<name>A0ABP1B681_9BRYO</name>
<feature type="region of interest" description="Disordered" evidence="1">
    <location>
        <begin position="58"/>
        <end position="108"/>
    </location>
</feature>
<feature type="region of interest" description="Disordered" evidence="1">
    <location>
        <begin position="1"/>
        <end position="31"/>
    </location>
</feature>
<evidence type="ECO:0000313" key="5">
    <source>
        <dbReference type="Proteomes" id="UP001497522"/>
    </source>
</evidence>
<organism evidence="4 5">
    <name type="scientific">Sphagnum jensenii</name>
    <dbReference type="NCBI Taxonomy" id="128206"/>
    <lineage>
        <taxon>Eukaryota</taxon>
        <taxon>Viridiplantae</taxon>
        <taxon>Streptophyta</taxon>
        <taxon>Embryophyta</taxon>
        <taxon>Bryophyta</taxon>
        <taxon>Sphagnophytina</taxon>
        <taxon>Sphagnopsida</taxon>
        <taxon>Sphagnales</taxon>
        <taxon>Sphagnaceae</taxon>
        <taxon>Sphagnum</taxon>
    </lineage>
</organism>